<dbReference type="GO" id="GO:1990246">
    <property type="term" value="C:uniplex complex"/>
    <property type="evidence" value="ECO:0007669"/>
    <property type="project" value="TreeGrafter"/>
</dbReference>
<comment type="subcellular location">
    <subcellularLocation>
        <location evidence="1">Membrane</location>
        <topology evidence="1">Multi-pass membrane protein</topology>
    </subcellularLocation>
</comment>
<accession>A0AAQ3QA53</accession>
<reference evidence="12 13" key="1">
    <citation type="submission" date="2023-10" db="EMBL/GenBank/DDBJ databases">
        <title>Chromosome-scale genome assembly provides insights into flower coloration mechanisms of Canna indica.</title>
        <authorList>
            <person name="Li C."/>
        </authorList>
    </citation>
    <scope>NUCLEOTIDE SEQUENCE [LARGE SCALE GENOMIC DNA]</scope>
    <source>
        <tissue evidence="12">Flower</tissue>
    </source>
</reference>
<evidence type="ECO:0000313" key="12">
    <source>
        <dbReference type="EMBL" id="WOL05106.1"/>
    </source>
</evidence>
<dbReference type="InterPro" id="IPR039055">
    <property type="entry name" value="MCU_fam"/>
</dbReference>
<evidence type="ECO:0000259" key="11">
    <source>
        <dbReference type="Pfam" id="PF04678"/>
    </source>
</evidence>
<keyword evidence="3" id="KW-0813">Transport</keyword>
<dbReference type="GO" id="GO:0005262">
    <property type="term" value="F:calcium channel activity"/>
    <property type="evidence" value="ECO:0007669"/>
    <property type="project" value="TreeGrafter"/>
</dbReference>
<feature type="region of interest" description="Disordered" evidence="10">
    <location>
        <begin position="1"/>
        <end position="21"/>
    </location>
</feature>
<dbReference type="InterPro" id="IPR006769">
    <property type="entry name" value="MCU_C"/>
</dbReference>
<dbReference type="GO" id="GO:0036444">
    <property type="term" value="P:calcium import into the mitochondrion"/>
    <property type="evidence" value="ECO:0007669"/>
    <property type="project" value="TreeGrafter"/>
</dbReference>
<dbReference type="PANTHER" id="PTHR13462">
    <property type="entry name" value="CALCIUM UNIPORTER PROTEIN, MITOCHONDRIAL"/>
    <property type="match status" value="1"/>
</dbReference>
<proteinExistence type="inferred from homology"/>
<dbReference type="PANTHER" id="PTHR13462:SF31">
    <property type="entry name" value="CALCIUM UNIPORTER PROTEIN 1, MITOCHONDRIAL"/>
    <property type="match status" value="1"/>
</dbReference>
<evidence type="ECO:0000256" key="7">
    <source>
        <dbReference type="ARBA" id="ARBA00022989"/>
    </source>
</evidence>
<evidence type="ECO:0000256" key="3">
    <source>
        <dbReference type="ARBA" id="ARBA00022448"/>
    </source>
</evidence>
<keyword evidence="9" id="KW-0472">Membrane</keyword>
<keyword evidence="8" id="KW-0406">Ion transport</keyword>
<evidence type="ECO:0000256" key="4">
    <source>
        <dbReference type="ARBA" id="ARBA00022568"/>
    </source>
</evidence>
<sequence length="210" mass="23762">MVVRVEEEGKGDIGDSGGERRQVCRPRYEQGGLLTEGLSLPLPPPLAEGVSVAHVRKVLSAAQVEAVRARLRGLRRSCVSYEDIIPQVAKAIENMIPASLPEAEREELKEVEEKQASIDAKAESLVRREMWCGLGFLALQTARSIDAKAESLVRREMWCGLGFLALQMASFMRLTFWELSWDVMEPIKTYFVAKQRRPIKTHNFDMERFD</sequence>
<evidence type="ECO:0000256" key="9">
    <source>
        <dbReference type="ARBA" id="ARBA00023136"/>
    </source>
</evidence>
<feature type="domain" description="Calcium uniporter protein C-terminal" evidence="11">
    <location>
        <begin position="141"/>
        <end position="193"/>
    </location>
</feature>
<evidence type="ECO:0000256" key="2">
    <source>
        <dbReference type="ARBA" id="ARBA00005653"/>
    </source>
</evidence>
<keyword evidence="4" id="KW-0109">Calcium transport</keyword>
<dbReference type="Pfam" id="PF04678">
    <property type="entry name" value="MCU"/>
    <property type="match status" value="1"/>
</dbReference>
<organism evidence="12 13">
    <name type="scientific">Canna indica</name>
    <name type="common">Indian-shot</name>
    <dbReference type="NCBI Taxonomy" id="4628"/>
    <lineage>
        <taxon>Eukaryota</taxon>
        <taxon>Viridiplantae</taxon>
        <taxon>Streptophyta</taxon>
        <taxon>Embryophyta</taxon>
        <taxon>Tracheophyta</taxon>
        <taxon>Spermatophyta</taxon>
        <taxon>Magnoliopsida</taxon>
        <taxon>Liliopsida</taxon>
        <taxon>Zingiberales</taxon>
        <taxon>Cannaceae</taxon>
        <taxon>Canna</taxon>
    </lineage>
</organism>
<protein>
    <recommendedName>
        <fullName evidence="11">Calcium uniporter protein C-terminal domain-containing protein</fullName>
    </recommendedName>
</protein>
<dbReference type="GO" id="GO:0051560">
    <property type="term" value="P:mitochondrial calcium ion homeostasis"/>
    <property type="evidence" value="ECO:0007669"/>
    <property type="project" value="InterPro"/>
</dbReference>
<keyword evidence="13" id="KW-1185">Reference proteome</keyword>
<name>A0AAQ3QA53_9LILI</name>
<evidence type="ECO:0000256" key="10">
    <source>
        <dbReference type="SAM" id="MobiDB-lite"/>
    </source>
</evidence>
<dbReference type="GO" id="GO:0015292">
    <property type="term" value="F:uniporter activity"/>
    <property type="evidence" value="ECO:0007669"/>
    <property type="project" value="TreeGrafter"/>
</dbReference>
<evidence type="ECO:0000256" key="6">
    <source>
        <dbReference type="ARBA" id="ARBA00022837"/>
    </source>
</evidence>
<dbReference type="EMBL" id="CP136893">
    <property type="protein sequence ID" value="WOL05106.1"/>
    <property type="molecule type" value="Genomic_DNA"/>
</dbReference>
<evidence type="ECO:0000256" key="5">
    <source>
        <dbReference type="ARBA" id="ARBA00022692"/>
    </source>
</evidence>
<gene>
    <name evidence="12" type="ORF">Cni_G13829</name>
</gene>
<comment type="similarity">
    <text evidence="2">Belongs to the MCU (TC 1.A.77) family.</text>
</comment>
<keyword evidence="6" id="KW-0106">Calcium</keyword>
<dbReference type="Proteomes" id="UP001327560">
    <property type="component" value="Chromosome 4"/>
</dbReference>
<evidence type="ECO:0000256" key="1">
    <source>
        <dbReference type="ARBA" id="ARBA00004141"/>
    </source>
</evidence>
<keyword evidence="7" id="KW-1133">Transmembrane helix</keyword>
<evidence type="ECO:0000256" key="8">
    <source>
        <dbReference type="ARBA" id="ARBA00023065"/>
    </source>
</evidence>
<keyword evidence="5" id="KW-0812">Transmembrane</keyword>
<evidence type="ECO:0000313" key="13">
    <source>
        <dbReference type="Proteomes" id="UP001327560"/>
    </source>
</evidence>
<dbReference type="AlphaFoldDB" id="A0AAQ3QA53"/>